<keyword evidence="3" id="KW-0731">Sigma factor</keyword>
<dbReference type="NCBIfam" id="TIGR02937">
    <property type="entry name" value="sigma70-ECF"/>
    <property type="match status" value="1"/>
</dbReference>
<feature type="domain" description="RNA polymerase sigma factor 70 region 4 type 2" evidence="7">
    <location>
        <begin position="148"/>
        <end position="197"/>
    </location>
</feature>
<dbReference type="Gene3D" id="1.10.1740.10">
    <property type="match status" value="1"/>
</dbReference>
<dbReference type="InterPro" id="IPR039425">
    <property type="entry name" value="RNA_pol_sigma-70-like"/>
</dbReference>
<evidence type="ECO:0000259" key="6">
    <source>
        <dbReference type="Pfam" id="PF04542"/>
    </source>
</evidence>
<accession>A0A3B1B9G1</accession>
<gene>
    <name evidence="8" type="ORF">MNBD_GAMMA24-1680</name>
</gene>
<reference evidence="8" key="1">
    <citation type="submission" date="2018-06" db="EMBL/GenBank/DDBJ databases">
        <authorList>
            <person name="Zhirakovskaya E."/>
        </authorList>
    </citation>
    <scope>NUCLEOTIDE SEQUENCE</scope>
</reference>
<evidence type="ECO:0000256" key="4">
    <source>
        <dbReference type="ARBA" id="ARBA00023125"/>
    </source>
</evidence>
<dbReference type="Pfam" id="PF04542">
    <property type="entry name" value="Sigma70_r2"/>
    <property type="match status" value="1"/>
</dbReference>
<organism evidence="8">
    <name type="scientific">hydrothermal vent metagenome</name>
    <dbReference type="NCBI Taxonomy" id="652676"/>
    <lineage>
        <taxon>unclassified sequences</taxon>
        <taxon>metagenomes</taxon>
        <taxon>ecological metagenomes</taxon>
    </lineage>
</organism>
<protein>
    <recommendedName>
        <fullName evidence="9">RNA polymerase ECF-type sigma factor</fullName>
    </recommendedName>
</protein>
<dbReference type="EMBL" id="UOFZ01000060">
    <property type="protein sequence ID" value="VAX12712.1"/>
    <property type="molecule type" value="Genomic_DNA"/>
</dbReference>
<dbReference type="InterPro" id="IPR013324">
    <property type="entry name" value="RNA_pol_sigma_r3/r4-like"/>
</dbReference>
<dbReference type="SUPFAM" id="SSF88946">
    <property type="entry name" value="Sigma2 domain of RNA polymerase sigma factors"/>
    <property type="match status" value="1"/>
</dbReference>
<comment type="similarity">
    <text evidence="1">Belongs to the sigma-70 factor family. ECF subfamily.</text>
</comment>
<name>A0A3B1B9G1_9ZZZZ</name>
<evidence type="ECO:0000256" key="2">
    <source>
        <dbReference type="ARBA" id="ARBA00023015"/>
    </source>
</evidence>
<dbReference type="InterPro" id="IPR014284">
    <property type="entry name" value="RNA_pol_sigma-70_dom"/>
</dbReference>
<evidence type="ECO:0000313" key="8">
    <source>
        <dbReference type="EMBL" id="VAX12712.1"/>
    </source>
</evidence>
<dbReference type="SUPFAM" id="SSF88659">
    <property type="entry name" value="Sigma3 and sigma4 domains of RNA polymerase sigma factors"/>
    <property type="match status" value="1"/>
</dbReference>
<keyword evidence="4" id="KW-0238">DNA-binding</keyword>
<dbReference type="InterPro" id="IPR036388">
    <property type="entry name" value="WH-like_DNA-bd_sf"/>
</dbReference>
<dbReference type="InterPro" id="IPR013325">
    <property type="entry name" value="RNA_pol_sigma_r2"/>
</dbReference>
<dbReference type="AlphaFoldDB" id="A0A3B1B9G1"/>
<dbReference type="InterPro" id="IPR013249">
    <property type="entry name" value="RNA_pol_sigma70_r4_t2"/>
</dbReference>
<dbReference type="PANTHER" id="PTHR43133:SF8">
    <property type="entry name" value="RNA POLYMERASE SIGMA FACTOR HI_1459-RELATED"/>
    <property type="match status" value="1"/>
</dbReference>
<dbReference type="CDD" id="cd06171">
    <property type="entry name" value="Sigma70_r4"/>
    <property type="match status" value="1"/>
</dbReference>
<dbReference type="GO" id="GO:0003677">
    <property type="term" value="F:DNA binding"/>
    <property type="evidence" value="ECO:0007669"/>
    <property type="project" value="UniProtKB-KW"/>
</dbReference>
<feature type="domain" description="RNA polymerase sigma-70 region 2" evidence="6">
    <location>
        <begin position="56"/>
        <end position="118"/>
    </location>
</feature>
<evidence type="ECO:0000256" key="5">
    <source>
        <dbReference type="ARBA" id="ARBA00023163"/>
    </source>
</evidence>
<dbReference type="GO" id="GO:0016987">
    <property type="term" value="F:sigma factor activity"/>
    <property type="evidence" value="ECO:0007669"/>
    <property type="project" value="UniProtKB-KW"/>
</dbReference>
<evidence type="ECO:0000256" key="1">
    <source>
        <dbReference type="ARBA" id="ARBA00010641"/>
    </source>
</evidence>
<dbReference type="PANTHER" id="PTHR43133">
    <property type="entry name" value="RNA POLYMERASE ECF-TYPE SIGMA FACTO"/>
    <property type="match status" value="1"/>
</dbReference>
<evidence type="ECO:0000259" key="7">
    <source>
        <dbReference type="Pfam" id="PF08281"/>
    </source>
</evidence>
<dbReference type="Gene3D" id="1.10.10.10">
    <property type="entry name" value="Winged helix-like DNA-binding domain superfamily/Winged helix DNA-binding domain"/>
    <property type="match status" value="1"/>
</dbReference>
<keyword evidence="5" id="KW-0804">Transcription</keyword>
<sequence>MSCLSIGRKRNNILAVINIIARAVINGTHSKQKYKTMTCLKLFGKNREFICKLENIRPRLFRLAYSWCHQRDLADDLVQETLTKAFKSEKQLKNIEQFDNWAFRILINTWRNHLSRNRVMENIDDYIFTDEHTPETLHEQYQMNTFVHSAVADLPQGQRQVLTLIDLEGLSYSEVSDVLEIPIGTVMSRICRARKSLAGKLFQNPSNAEYNATILRRVK</sequence>
<proteinExistence type="inferred from homology"/>
<dbReference type="GO" id="GO:0006352">
    <property type="term" value="P:DNA-templated transcription initiation"/>
    <property type="evidence" value="ECO:0007669"/>
    <property type="project" value="InterPro"/>
</dbReference>
<keyword evidence="2" id="KW-0805">Transcription regulation</keyword>
<dbReference type="InterPro" id="IPR007627">
    <property type="entry name" value="RNA_pol_sigma70_r2"/>
</dbReference>
<dbReference type="Pfam" id="PF08281">
    <property type="entry name" value="Sigma70_r4_2"/>
    <property type="match status" value="1"/>
</dbReference>
<evidence type="ECO:0008006" key="9">
    <source>
        <dbReference type="Google" id="ProtNLM"/>
    </source>
</evidence>
<evidence type="ECO:0000256" key="3">
    <source>
        <dbReference type="ARBA" id="ARBA00023082"/>
    </source>
</evidence>